<evidence type="ECO:0000313" key="3">
    <source>
        <dbReference type="Proteomes" id="UP001066276"/>
    </source>
</evidence>
<reference evidence="2" key="1">
    <citation type="journal article" date="2022" name="bioRxiv">
        <title>Sequencing and chromosome-scale assembly of the giantPleurodeles waltlgenome.</title>
        <authorList>
            <person name="Brown T."/>
            <person name="Elewa A."/>
            <person name="Iarovenko S."/>
            <person name="Subramanian E."/>
            <person name="Araus A.J."/>
            <person name="Petzold A."/>
            <person name="Susuki M."/>
            <person name="Suzuki K.-i.T."/>
            <person name="Hayashi T."/>
            <person name="Toyoda A."/>
            <person name="Oliveira C."/>
            <person name="Osipova E."/>
            <person name="Leigh N.D."/>
            <person name="Simon A."/>
            <person name="Yun M.H."/>
        </authorList>
    </citation>
    <scope>NUCLEOTIDE SEQUENCE</scope>
    <source>
        <strain evidence="2">20211129_DDA</strain>
        <tissue evidence="2">Liver</tissue>
    </source>
</reference>
<gene>
    <name evidence="2" type="ORF">NDU88_004093</name>
</gene>
<dbReference type="EMBL" id="JANPWB010000001">
    <property type="protein sequence ID" value="KAJ1216492.1"/>
    <property type="molecule type" value="Genomic_DNA"/>
</dbReference>
<dbReference type="Proteomes" id="UP001066276">
    <property type="component" value="Chromosome 1_1"/>
</dbReference>
<feature type="region of interest" description="Disordered" evidence="1">
    <location>
        <begin position="167"/>
        <end position="207"/>
    </location>
</feature>
<feature type="compositionally biased region" description="Polar residues" evidence="1">
    <location>
        <begin position="72"/>
        <end position="82"/>
    </location>
</feature>
<evidence type="ECO:0000313" key="2">
    <source>
        <dbReference type="EMBL" id="KAJ1216492.1"/>
    </source>
</evidence>
<comment type="caution">
    <text evidence="2">The sequence shown here is derived from an EMBL/GenBank/DDBJ whole genome shotgun (WGS) entry which is preliminary data.</text>
</comment>
<accession>A0AAV7WU38</accession>
<name>A0AAV7WU38_PLEWA</name>
<feature type="region of interest" description="Disordered" evidence="1">
    <location>
        <begin position="63"/>
        <end position="109"/>
    </location>
</feature>
<sequence>MHTSSPRVSKFVLLLKSQAASPTLPYRIGPPLGHKRHTSQPVPCMEVCSLPVRAAPQLIQPLQAAPPLPSHSGFNASHQTPTPDRPLELTGRPSQGPQQAHECEHNPAPGRTNTAIAVEPHSQQHQQVRNTSTVGPTAHPFTPPDGMATRLLPPPVAWSLSARTLAAPDPGVRMPKTSPEGVDKVRAPYSAMGGEPMIVDTPGSVQD</sequence>
<dbReference type="AlphaFoldDB" id="A0AAV7WU38"/>
<protein>
    <submittedName>
        <fullName evidence="2">Uncharacterized protein</fullName>
    </submittedName>
</protein>
<organism evidence="2 3">
    <name type="scientific">Pleurodeles waltl</name>
    <name type="common">Iberian ribbed newt</name>
    <dbReference type="NCBI Taxonomy" id="8319"/>
    <lineage>
        <taxon>Eukaryota</taxon>
        <taxon>Metazoa</taxon>
        <taxon>Chordata</taxon>
        <taxon>Craniata</taxon>
        <taxon>Vertebrata</taxon>
        <taxon>Euteleostomi</taxon>
        <taxon>Amphibia</taxon>
        <taxon>Batrachia</taxon>
        <taxon>Caudata</taxon>
        <taxon>Salamandroidea</taxon>
        <taxon>Salamandridae</taxon>
        <taxon>Pleurodelinae</taxon>
        <taxon>Pleurodeles</taxon>
    </lineage>
</organism>
<evidence type="ECO:0000256" key="1">
    <source>
        <dbReference type="SAM" id="MobiDB-lite"/>
    </source>
</evidence>
<keyword evidence="3" id="KW-1185">Reference proteome</keyword>
<proteinExistence type="predicted"/>